<dbReference type="EMBL" id="FOZX01000008">
    <property type="protein sequence ID" value="SFS93145.1"/>
    <property type="molecule type" value="Genomic_DNA"/>
</dbReference>
<name>A0A1I6TVF6_9PSEU</name>
<dbReference type="Proteomes" id="UP000198852">
    <property type="component" value="Unassembled WGS sequence"/>
</dbReference>
<evidence type="ECO:0000313" key="2">
    <source>
        <dbReference type="EMBL" id="SFS93145.1"/>
    </source>
</evidence>
<evidence type="ECO:0000256" key="1">
    <source>
        <dbReference type="SAM" id="MobiDB-lite"/>
    </source>
</evidence>
<sequence>MTGADDDRATLQARNAAIKEQVNGLLDKFHQQTALLEQAQSAASSATATVTSPDGLVTATVDATGTITELEFASKNFQRTDPKQLARTVRETVHAASAQVKKQMADLVAPVTEDLPDLPDLIDGAPSLKGLLPEMPDLSEPSAPAQPPRLESAPQSRLPRRRPVDDDPDDDAPDSWLVGGQGR</sequence>
<reference evidence="3" key="1">
    <citation type="submission" date="2016-10" db="EMBL/GenBank/DDBJ databases">
        <authorList>
            <person name="Varghese N."/>
            <person name="Submissions S."/>
        </authorList>
    </citation>
    <scope>NUCLEOTIDE SEQUENCE [LARGE SCALE GENOMIC DNA]</scope>
    <source>
        <strain evidence="3">DSM 44771</strain>
    </source>
</reference>
<evidence type="ECO:0000313" key="3">
    <source>
        <dbReference type="Proteomes" id="UP000198852"/>
    </source>
</evidence>
<dbReference type="STRING" id="95161.SAMN05660874_04294"/>
<dbReference type="GO" id="GO:0003677">
    <property type="term" value="F:DNA binding"/>
    <property type="evidence" value="ECO:0007669"/>
    <property type="project" value="UniProtKB-KW"/>
</dbReference>
<dbReference type="RefSeq" id="WP_175548204.1">
    <property type="nucleotide sequence ID" value="NZ_FOZX01000008.1"/>
</dbReference>
<dbReference type="InterPro" id="IPR036894">
    <property type="entry name" value="YbaB-like_sf"/>
</dbReference>
<dbReference type="InterPro" id="IPR004401">
    <property type="entry name" value="YbaB/EbfC"/>
</dbReference>
<dbReference type="Gene3D" id="3.30.1310.10">
    <property type="entry name" value="Nucleoid-associated protein YbaB-like domain"/>
    <property type="match status" value="1"/>
</dbReference>
<accession>A0A1I6TVF6</accession>
<protein>
    <submittedName>
        <fullName evidence="2">Conserved DNA-binding protein YbaB</fullName>
    </submittedName>
</protein>
<keyword evidence="2" id="KW-0238">DNA-binding</keyword>
<dbReference type="SUPFAM" id="SSF82607">
    <property type="entry name" value="YbaB-like"/>
    <property type="match status" value="1"/>
</dbReference>
<keyword evidence="3" id="KW-1185">Reference proteome</keyword>
<feature type="region of interest" description="Disordered" evidence="1">
    <location>
        <begin position="114"/>
        <end position="183"/>
    </location>
</feature>
<organism evidence="2 3">
    <name type="scientific">Saccharopolyspora flava</name>
    <dbReference type="NCBI Taxonomy" id="95161"/>
    <lineage>
        <taxon>Bacteria</taxon>
        <taxon>Bacillati</taxon>
        <taxon>Actinomycetota</taxon>
        <taxon>Actinomycetes</taxon>
        <taxon>Pseudonocardiales</taxon>
        <taxon>Pseudonocardiaceae</taxon>
        <taxon>Saccharopolyspora</taxon>
    </lineage>
</organism>
<dbReference type="Pfam" id="PF02575">
    <property type="entry name" value="YbaB_DNA_bd"/>
    <property type="match status" value="1"/>
</dbReference>
<dbReference type="AlphaFoldDB" id="A0A1I6TVF6"/>
<proteinExistence type="predicted"/>
<gene>
    <name evidence="2" type="ORF">SAMN05660874_04294</name>
</gene>